<accession>A0A417XWH7</accession>
<gene>
    <name evidence="8" type="ORF">D0Z08_22575</name>
</gene>
<evidence type="ECO:0000313" key="9">
    <source>
        <dbReference type="Proteomes" id="UP000283644"/>
    </source>
</evidence>
<dbReference type="InterPro" id="IPR009075">
    <property type="entry name" value="AcylCo_DH/oxidase_C"/>
</dbReference>
<comment type="similarity">
    <text evidence="2">Belongs to the acyl-CoA dehydrogenase family.</text>
</comment>
<keyword evidence="4" id="KW-0274">FAD</keyword>
<dbReference type="AlphaFoldDB" id="A0A417XWH7"/>
<evidence type="ECO:0000256" key="3">
    <source>
        <dbReference type="ARBA" id="ARBA00022630"/>
    </source>
</evidence>
<feature type="domain" description="Acyl-CoA dehydrogenase/oxidase N-terminal" evidence="7">
    <location>
        <begin position="12"/>
        <end position="99"/>
    </location>
</feature>
<dbReference type="Gene3D" id="1.20.140.10">
    <property type="entry name" value="Butyryl-CoA Dehydrogenase, subunit A, domain 3"/>
    <property type="match status" value="1"/>
</dbReference>
<dbReference type="SUPFAM" id="SSF47203">
    <property type="entry name" value="Acyl-CoA dehydrogenase C-terminal domain-like"/>
    <property type="match status" value="1"/>
</dbReference>
<keyword evidence="9" id="KW-1185">Reference proteome</keyword>
<dbReference type="PANTHER" id="PTHR43884">
    <property type="entry name" value="ACYL-COA DEHYDROGENASE"/>
    <property type="match status" value="1"/>
</dbReference>
<dbReference type="InterPro" id="IPR037069">
    <property type="entry name" value="AcylCoA_DH/ox_N_sf"/>
</dbReference>
<evidence type="ECO:0000256" key="2">
    <source>
        <dbReference type="ARBA" id="ARBA00009347"/>
    </source>
</evidence>
<reference evidence="8 9" key="1">
    <citation type="submission" date="2018-09" db="EMBL/GenBank/DDBJ databases">
        <title>Genome sequencing of Nocardioides immobilis CCTCC AB 2017083 for comparison to Nocardioides silvaticus.</title>
        <authorList>
            <person name="Li C."/>
            <person name="Wang G."/>
        </authorList>
    </citation>
    <scope>NUCLEOTIDE SEQUENCE [LARGE SCALE GENOMIC DNA]</scope>
    <source>
        <strain evidence="8 9">CCTCC AB 2017083</strain>
    </source>
</reference>
<dbReference type="Proteomes" id="UP000283644">
    <property type="component" value="Unassembled WGS sequence"/>
</dbReference>
<dbReference type="PANTHER" id="PTHR43884:SF20">
    <property type="entry name" value="ACYL-COA DEHYDROGENASE FADE28"/>
    <property type="match status" value="1"/>
</dbReference>
<organism evidence="8 9">
    <name type="scientific">Nocardioides immobilis</name>
    <dbReference type="NCBI Taxonomy" id="2049295"/>
    <lineage>
        <taxon>Bacteria</taxon>
        <taxon>Bacillati</taxon>
        <taxon>Actinomycetota</taxon>
        <taxon>Actinomycetes</taxon>
        <taxon>Propionibacteriales</taxon>
        <taxon>Nocardioidaceae</taxon>
        <taxon>Nocardioides</taxon>
    </lineage>
</organism>
<keyword evidence="3" id="KW-0285">Flavoprotein</keyword>
<proteinExistence type="inferred from homology"/>
<evidence type="ECO:0000256" key="1">
    <source>
        <dbReference type="ARBA" id="ARBA00001974"/>
    </source>
</evidence>
<dbReference type="InterPro" id="IPR036250">
    <property type="entry name" value="AcylCo_DH-like_C"/>
</dbReference>
<dbReference type="InterPro" id="IPR013786">
    <property type="entry name" value="AcylCoA_DH/ox_N"/>
</dbReference>
<evidence type="ECO:0000259" key="6">
    <source>
        <dbReference type="Pfam" id="PF00441"/>
    </source>
</evidence>
<dbReference type="RefSeq" id="WP_118927536.1">
    <property type="nucleotide sequence ID" value="NZ_QXGH01000029.1"/>
</dbReference>
<name>A0A417XWH7_9ACTN</name>
<dbReference type="OrthoDB" id="7328575at2"/>
<dbReference type="SUPFAM" id="SSF56645">
    <property type="entry name" value="Acyl-CoA dehydrogenase NM domain-like"/>
    <property type="match status" value="1"/>
</dbReference>
<evidence type="ECO:0000256" key="5">
    <source>
        <dbReference type="ARBA" id="ARBA00023002"/>
    </source>
</evidence>
<comment type="caution">
    <text evidence="8">The sequence shown here is derived from an EMBL/GenBank/DDBJ whole genome shotgun (WGS) entry which is preliminary data.</text>
</comment>
<dbReference type="EMBL" id="QXGH01000029">
    <property type="protein sequence ID" value="RHW24762.1"/>
    <property type="molecule type" value="Genomic_DNA"/>
</dbReference>
<evidence type="ECO:0000256" key="4">
    <source>
        <dbReference type="ARBA" id="ARBA00022827"/>
    </source>
</evidence>
<evidence type="ECO:0000259" key="7">
    <source>
        <dbReference type="Pfam" id="PF02771"/>
    </source>
</evidence>
<dbReference type="InterPro" id="IPR009100">
    <property type="entry name" value="AcylCoA_DH/oxidase_NM_dom_sf"/>
</dbReference>
<keyword evidence="5" id="KW-0560">Oxidoreductase</keyword>
<feature type="domain" description="Acyl-CoA dehydrogenase/oxidase C-terminal" evidence="6">
    <location>
        <begin position="214"/>
        <end position="360"/>
    </location>
</feature>
<evidence type="ECO:0000313" key="8">
    <source>
        <dbReference type="EMBL" id="RHW24762.1"/>
    </source>
</evidence>
<dbReference type="GO" id="GO:0003995">
    <property type="term" value="F:acyl-CoA dehydrogenase activity"/>
    <property type="evidence" value="ECO:0007669"/>
    <property type="project" value="TreeGrafter"/>
</dbReference>
<dbReference type="Pfam" id="PF00441">
    <property type="entry name" value="Acyl-CoA_dh_1"/>
    <property type="match status" value="1"/>
</dbReference>
<dbReference type="GO" id="GO:0050660">
    <property type="term" value="F:flavin adenine dinucleotide binding"/>
    <property type="evidence" value="ECO:0007669"/>
    <property type="project" value="InterPro"/>
</dbReference>
<comment type="cofactor">
    <cofactor evidence="1">
        <name>FAD</name>
        <dbReference type="ChEBI" id="CHEBI:57692"/>
    </cofactor>
</comment>
<dbReference type="Pfam" id="PF02771">
    <property type="entry name" value="Acyl-CoA_dh_N"/>
    <property type="match status" value="1"/>
</dbReference>
<sequence length="369" mass="37535">MSQPPVLDLLPTEVEADLRATVRGLLDARCDAAAVTAVYDGDRAVVTPLWQSLTRELGLAGLLVPEDRGGAGASAREAAVVLEELGRAAAPVPFLTSAVIATTALLDTDGDLLAELAAGERTATLLVPLSAGPQDPLPVLGTDGAGRVSGSVTSVAGVLEADTLLVLVATDAGPALGVVGASAASVVPVVSLDMTRQLADVTLDGAEVTLVLDEGEPAVRRALQAGAALLASEQAGLARWCLEETVAYLKVRPQFGRVVGGFQALKHRLADLFTEVESASAAAVNAAAALAADDPDLVVATCVAQSYCSDVAVHAAEEAVQLHGGIGMTWEHPAHLYLKRAKADQVALGTPGAHRTRLAELVDLPGASA</sequence>
<protein>
    <submittedName>
        <fullName evidence="8">Acyl-CoA dehydrogenase</fullName>
    </submittedName>
</protein>
<dbReference type="Gene3D" id="1.10.540.10">
    <property type="entry name" value="Acyl-CoA dehydrogenase/oxidase, N-terminal domain"/>
    <property type="match status" value="1"/>
</dbReference>